<reference evidence="2 3" key="1">
    <citation type="journal article" date="2016" name="Front. Microbiol.">
        <title>Genome Sequence of Type Strains of Genus Stenotrophomonas.</title>
        <authorList>
            <person name="Patil P.P."/>
            <person name="Midha S."/>
            <person name="Kumar S."/>
            <person name="Patil P.B."/>
        </authorList>
    </citation>
    <scope>NUCLEOTIDE SEQUENCE [LARGE SCALE GENOMIC DNA]</scope>
    <source>
        <strain evidence="2 3">LMG 978</strain>
    </source>
</reference>
<gene>
    <name evidence="2" type="ORF">ARC23_01580</name>
</gene>
<evidence type="ECO:0000259" key="1">
    <source>
        <dbReference type="Pfam" id="PF10106"/>
    </source>
</evidence>
<accession>A0A0R0B7M2</accession>
<sequence length="179" mass="18493">MAGVLSLTPADQVWVSGTHTTLASGVALNWMTQGSLTMAVAGGLVLYTAGVQPSGESPNQERGIALHAAQGKVSARAHKNQMIVAAKTQVRLASTEADVQLSAPSKHLLATAAGAYIRIEGDNIELGAPGKVEFKASQRDWVGPASVAGEVTVPEGRFQGCEPHLNAAVRRQEACADVG</sequence>
<feature type="domain" description="DUF2345" evidence="1">
    <location>
        <begin position="2"/>
        <end position="145"/>
    </location>
</feature>
<dbReference type="Pfam" id="PF10106">
    <property type="entry name" value="DUF2345"/>
    <property type="match status" value="1"/>
</dbReference>
<dbReference type="Proteomes" id="UP000051757">
    <property type="component" value="Unassembled WGS sequence"/>
</dbReference>
<name>A0A0R0B7M2_9GAMM</name>
<dbReference type="EMBL" id="LLXV01000044">
    <property type="protein sequence ID" value="KRG49553.1"/>
    <property type="molecule type" value="Genomic_DNA"/>
</dbReference>
<organism evidence="2 3">
    <name type="scientific">Stenotrophomonas beteli</name>
    <dbReference type="NCBI Taxonomy" id="3384461"/>
    <lineage>
        <taxon>Bacteria</taxon>
        <taxon>Pseudomonadati</taxon>
        <taxon>Pseudomonadota</taxon>
        <taxon>Gammaproteobacteria</taxon>
        <taxon>Lysobacterales</taxon>
        <taxon>Lysobacteraceae</taxon>
        <taxon>Stenotrophomonas</taxon>
        <taxon>Stenotrophomonas maltophilia group</taxon>
    </lineage>
</organism>
<proteinExistence type="predicted"/>
<dbReference type="InterPro" id="IPR018769">
    <property type="entry name" value="VgrG2_DUF2345"/>
</dbReference>
<comment type="caution">
    <text evidence="2">The sequence shown here is derived from an EMBL/GenBank/DDBJ whole genome shotgun (WGS) entry which is preliminary data.</text>
</comment>
<protein>
    <recommendedName>
        <fullName evidence="1">DUF2345 domain-containing protein</fullName>
    </recommendedName>
</protein>
<evidence type="ECO:0000313" key="3">
    <source>
        <dbReference type="Proteomes" id="UP000051757"/>
    </source>
</evidence>
<keyword evidence="3" id="KW-1185">Reference proteome</keyword>
<dbReference type="AlphaFoldDB" id="A0A0R0B7M2"/>
<evidence type="ECO:0000313" key="2">
    <source>
        <dbReference type="EMBL" id="KRG49553.1"/>
    </source>
</evidence>